<evidence type="ECO:0000313" key="4">
    <source>
        <dbReference type="Proteomes" id="UP000621266"/>
    </source>
</evidence>
<evidence type="ECO:0000256" key="2">
    <source>
        <dbReference type="SAM" id="Phobius"/>
    </source>
</evidence>
<feature type="region of interest" description="Disordered" evidence="1">
    <location>
        <begin position="45"/>
        <end position="79"/>
    </location>
</feature>
<organism evidence="3 4">
    <name type="scientific">Streptomyces lycii</name>
    <dbReference type="NCBI Taxonomy" id="2654337"/>
    <lineage>
        <taxon>Bacteria</taxon>
        <taxon>Bacillati</taxon>
        <taxon>Actinomycetota</taxon>
        <taxon>Actinomycetes</taxon>
        <taxon>Kitasatosporales</taxon>
        <taxon>Streptomycetaceae</taxon>
        <taxon>Streptomyces</taxon>
    </lineage>
</organism>
<evidence type="ECO:0000313" key="3">
    <source>
        <dbReference type="EMBL" id="KAF4407112.1"/>
    </source>
</evidence>
<keyword evidence="2" id="KW-0472">Membrane</keyword>
<keyword evidence="4" id="KW-1185">Reference proteome</keyword>
<dbReference type="EMBL" id="WHPN01000331">
    <property type="protein sequence ID" value="KAF4407112.1"/>
    <property type="molecule type" value="Genomic_DNA"/>
</dbReference>
<feature type="transmembrane region" description="Helical" evidence="2">
    <location>
        <begin position="20"/>
        <end position="38"/>
    </location>
</feature>
<gene>
    <name evidence="3" type="ORF">GCU69_21210</name>
</gene>
<protein>
    <recommendedName>
        <fullName evidence="5">Secreted protein</fullName>
    </recommendedName>
</protein>
<accession>A0ABQ7FE22</accession>
<evidence type="ECO:0008006" key="5">
    <source>
        <dbReference type="Google" id="ProtNLM"/>
    </source>
</evidence>
<proteinExistence type="predicted"/>
<dbReference type="Proteomes" id="UP000621266">
    <property type="component" value="Unassembled WGS sequence"/>
</dbReference>
<comment type="caution">
    <text evidence="3">The sequence shown here is derived from an EMBL/GenBank/DDBJ whole genome shotgun (WGS) entry which is preliminary data.</text>
</comment>
<keyword evidence="2" id="KW-0812">Transmembrane</keyword>
<sequence>MTHDSPPPTAPPRHGPGRRVLAIGLSTLLLGVAGASAVHRLGQADRSAPTTVWAEPKAQQKKQKKAKPSSGGSDLAERLLPMPDGFIPGPDIGAFGHDSVVTGEDAIAQIKAARHDLSGAQRRAYGKSIDKLRVKGLAQRSYAGGWEPGGQEAGGFVAGIQLVQMENRKALRDLSRVHAELDELLDGHEDGPRIKGHENAACFRLPAPEGEHRVGGMTCTAYEGDLLVTMSVTGPEPLAADAAAALLEEQLDHIASPGEYV</sequence>
<name>A0ABQ7FE22_9ACTN</name>
<dbReference type="RefSeq" id="WP_143671177.1">
    <property type="nucleotide sequence ID" value="NZ_WHPN01000331.1"/>
</dbReference>
<keyword evidence="2" id="KW-1133">Transmembrane helix</keyword>
<evidence type="ECO:0000256" key="1">
    <source>
        <dbReference type="SAM" id="MobiDB-lite"/>
    </source>
</evidence>
<reference evidence="3 4" key="1">
    <citation type="submission" date="2019-10" db="EMBL/GenBank/DDBJ databases">
        <title>Streptomyces tenebrisbrunneis sp.nov., an endogenous actinomycete isolated from of Lycium ruthenicum.</title>
        <authorList>
            <person name="Ma L."/>
        </authorList>
    </citation>
    <scope>NUCLEOTIDE SEQUENCE [LARGE SCALE GENOMIC DNA]</scope>
    <source>
        <strain evidence="3 4">TRM 66187</strain>
    </source>
</reference>